<dbReference type="Proteomes" id="UP000279457">
    <property type="component" value="Unassembled WGS sequence"/>
</dbReference>
<comment type="caution">
    <text evidence="5">The sequence shown here is derived from an EMBL/GenBank/DDBJ whole genome shotgun (WGS) entry which is preliminary data.</text>
</comment>
<dbReference type="OrthoDB" id="6813549at2"/>
<dbReference type="PANTHER" id="PTHR22916:SF51">
    <property type="entry name" value="GLYCOSYLTRANSFERASE EPSH-RELATED"/>
    <property type="match status" value="1"/>
</dbReference>
<evidence type="ECO:0000313" key="6">
    <source>
        <dbReference type="Proteomes" id="UP000279457"/>
    </source>
</evidence>
<dbReference type="RefSeq" id="WP_124234820.1">
    <property type="nucleotide sequence ID" value="NZ_RHHM01000023.1"/>
</dbReference>
<proteinExistence type="predicted"/>
<evidence type="ECO:0000259" key="4">
    <source>
        <dbReference type="Pfam" id="PF00535"/>
    </source>
</evidence>
<keyword evidence="1" id="KW-0328">Glycosyltransferase</keyword>
<keyword evidence="3" id="KW-1133">Transmembrane helix</keyword>
<dbReference type="InterPro" id="IPR029044">
    <property type="entry name" value="Nucleotide-diphossugar_trans"/>
</dbReference>
<dbReference type="PANTHER" id="PTHR22916">
    <property type="entry name" value="GLYCOSYLTRANSFERASE"/>
    <property type="match status" value="1"/>
</dbReference>
<keyword evidence="3" id="KW-0472">Membrane</keyword>
<keyword evidence="6" id="KW-1185">Reference proteome</keyword>
<dbReference type="GO" id="GO:0016758">
    <property type="term" value="F:hexosyltransferase activity"/>
    <property type="evidence" value="ECO:0007669"/>
    <property type="project" value="UniProtKB-ARBA"/>
</dbReference>
<keyword evidence="3" id="KW-0812">Transmembrane</keyword>
<accession>A0A3N6UKI0</accession>
<evidence type="ECO:0000256" key="2">
    <source>
        <dbReference type="ARBA" id="ARBA00022679"/>
    </source>
</evidence>
<name>A0A3N6UKI0_9GAMM</name>
<dbReference type="InterPro" id="IPR001173">
    <property type="entry name" value="Glyco_trans_2-like"/>
</dbReference>
<keyword evidence="2 5" id="KW-0808">Transferase</keyword>
<sequence length="327" mass="37623">MISNSSDILFSLIVPVYNAAQYLETCIDSILLQSENNYEIIIVDDGSTDNSLVILDKYKNDERVNVLSKENGGVSSARNYGLNVAKGDYISFVDADDFLPEEALATWRSLMQNNISMAVGQSEGYTHDGIRIPNLTASENSKILNCADAINDILYFNPKYGVCDKIFRADIINSNSLRFDEKIANFEDLLFVIHYLNLAENRKVVFSDKIIYNYRYSLNSATRTTLKEKHFSFTISFIEIRKYLSPENIKFYYHIFLKITASYISRAMNTQGFSRPFLDEYISLYRVIFRKYFSTGLIFKASTGYLALFYFFPVLVSQLRKLKKDNL</sequence>
<dbReference type="Gene3D" id="3.90.550.10">
    <property type="entry name" value="Spore Coat Polysaccharide Biosynthesis Protein SpsA, Chain A"/>
    <property type="match status" value="1"/>
</dbReference>
<organism evidence="5 6">
    <name type="scientific">Erwinia psidii</name>
    <dbReference type="NCBI Taxonomy" id="69224"/>
    <lineage>
        <taxon>Bacteria</taxon>
        <taxon>Pseudomonadati</taxon>
        <taxon>Pseudomonadota</taxon>
        <taxon>Gammaproteobacteria</taxon>
        <taxon>Enterobacterales</taxon>
        <taxon>Erwiniaceae</taxon>
        <taxon>Erwinia</taxon>
    </lineage>
</organism>
<dbReference type="AlphaFoldDB" id="A0A3N6UKI0"/>
<evidence type="ECO:0000256" key="1">
    <source>
        <dbReference type="ARBA" id="ARBA00022676"/>
    </source>
</evidence>
<feature type="domain" description="Glycosyltransferase 2-like" evidence="4">
    <location>
        <begin position="11"/>
        <end position="135"/>
    </location>
</feature>
<protein>
    <submittedName>
        <fullName evidence="5">Glycosyltransferase</fullName>
    </submittedName>
</protein>
<dbReference type="Pfam" id="PF00535">
    <property type="entry name" value="Glycos_transf_2"/>
    <property type="match status" value="1"/>
</dbReference>
<dbReference type="SUPFAM" id="SSF53448">
    <property type="entry name" value="Nucleotide-diphospho-sugar transferases"/>
    <property type="match status" value="1"/>
</dbReference>
<evidence type="ECO:0000256" key="3">
    <source>
        <dbReference type="SAM" id="Phobius"/>
    </source>
</evidence>
<dbReference type="EMBL" id="RHHM01000023">
    <property type="protein sequence ID" value="RQM36439.1"/>
    <property type="molecule type" value="Genomic_DNA"/>
</dbReference>
<dbReference type="CDD" id="cd00761">
    <property type="entry name" value="Glyco_tranf_GTA_type"/>
    <property type="match status" value="1"/>
</dbReference>
<gene>
    <name evidence="5" type="ORF">EB241_20480</name>
</gene>
<feature type="transmembrane region" description="Helical" evidence="3">
    <location>
        <begin position="292"/>
        <end position="316"/>
    </location>
</feature>
<evidence type="ECO:0000313" key="5">
    <source>
        <dbReference type="EMBL" id="RQM36439.1"/>
    </source>
</evidence>
<reference evidence="5 6" key="1">
    <citation type="submission" date="2018-10" db="EMBL/GenBank/DDBJ databases">
        <title>Draft genome sequence for the type isolate of Erwinia psidii, agent causal of bacterial blight in guava (Psidium guajava) and wilt and die-back of Eucalyptus spp.</title>
        <authorList>
            <person name="Hermenegildo P.S."/>
            <person name="Santos S.A."/>
            <person name="Guimaraes L.M.S."/>
            <person name="Vidigal P.M.P."/>
            <person name="Pereira I.C."/>
            <person name="Badel J.L."/>
            <person name="Alfenas-Zerbini P."/>
            <person name="Ferreira M.A.S.V."/>
            <person name="Alfenas A.C."/>
        </authorList>
    </citation>
    <scope>NUCLEOTIDE SEQUENCE [LARGE SCALE GENOMIC DNA]</scope>
    <source>
        <strain evidence="5 6">IBSBF 435</strain>
    </source>
</reference>